<reference evidence="3" key="2">
    <citation type="submission" date="2023-01" db="EMBL/GenBank/DDBJ databases">
        <authorList>
            <person name="Sun Q."/>
            <person name="Evtushenko L."/>
        </authorList>
    </citation>
    <scope>NUCLEOTIDE SEQUENCE</scope>
    <source>
        <strain evidence="3">VKM Ac-1401</strain>
    </source>
</reference>
<dbReference type="EMBL" id="BSEN01000003">
    <property type="protein sequence ID" value="GLJ75201.1"/>
    <property type="molecule type" value="Genomic_DNA"/>
</dbReference>
<dbReference type="Proteomes" id="UP001142372">
    <property type="component" value="Unassembled WGS sequence"/>
</dbReference>
<organism evidence="3 4">
    <name type="scientific">Leifsonia poae</name>
    <dbReference type="NCBI Taxonomy" id="110933"/>
    <lineage>
        <taxon>Bacteria</taxon>
        <taxon>Bacillati</taxon>
        <taxon>Actinomycetota</taxon>
        <taxon>Actinomycetes</taxon>
        <taxon>Micrococcales</taxon>
        <taxon>Microbacteriaceae</taxon>
        <taxon>Leifsonia</taxon>
    </lineage>
</organism>
<sequence>MRETEAMRVLLKFVLDCDPDAAWRALQSPTAFREVALPWLDFRSTETEGFPTVWNDDDHSVRLRAFGAVTVGTQAIRLSRMSARDPEVRILRDSGGGTGGLLAAIPHLDHRMAIAPDPAGPDSEGRVRTLYRDQLIVRAGALTPVAWYTLWAFWQWRGLRLRQLAPTWAYDPPPADTDDDDGADERGAAQPGTAPEEDR</sequence>
<reference evidence="3" key="1">
    <citation type="journal article" date="2014" name="Int. J. Syst. Evol. Microbiol.">
        <title>Complete genome sequence of Corynebacterium casei LMG S-19264T (=DSM 44701T), isolated from a smear-ripened cheese.</title>
        <authorList>
            <consortium name="US DOE Joint Genome Institute (JGI-PGF)"/>
            <person name="Walter F."/>
            <person name="Albersmeier A."/>
            <person name="Kalinowski J."/>
            <person name="Ruckert C."/>
        </authorList>
    </citation>
    <scope>NUCLEOTIDE SEQUENCE</scope>
    <source>
        <strain evidence="3">VKM Ac-1401</strain>
    </source>
</reference>
<keyword evidence="2" id="KW-0812">Transmembrane</keyword>
<evidence type="ECO:0000256" key="1">
    <source>
        <dbReference type="SAM" id="MobiDB-lite"/>
    </source>
</evidence>
<evidence type="ECO:0000256" key="2">
    <source>
        <dbReference type="SAM" id="Phobius"/>
    </source>
</evidence>
<keyword evidence="4" id="KW-1185">Reference proteome</keyword>
<evidence type="ECO:0000313" key="4">
    <source>
        <dbReference type="Proteomes" id="UP001142372"/>
    </source>
</evidence>
<feature type="transmembrane region" description="Helical" evidence="2">
    <location>
        <begin position="135"/>
        <end position="154"/>
    </location>
</feature>
<comment type="caution">
    <text evidence="3">The sequence shown here is derived from an EMBL/GenBank/DDBJ whole genome shotgun (WGS) entry which is preliminary data.</text>
</comment>
<keyword evidence="2" id="KW-0472">Membrane</keyword>
<dbReference type="AlphaFoldDB" id="A0A9W6H750"/>
<name>A0A9W6H750_9MICO</name>
<feature type="region of interest" description="Disordered" evidence="1">
    <location>
        <begin position="169"/>
        <end position="199"/>
    </location>
</feature>
<gene>
    <name evidence="3" type="ORF">GCM10017584_07750</name>
</gene>
<proteinExistence type="predicted"/>
<accession>A0A9W6H750</accession>
<keyword evidence="2" id="KW-1133">Transmembrane helix</keyword>
<evidence type="ECO:0000313" key="3">
    <source>
        <dbReference type="EMBL" id="GLJ75201.1"/>
    </source>
</evidence>
<protein>
    <submittedName>
        <fullName evidence="3">Uncharacterized protein</fullName>
    </submittedName>
</protein>